<name>A0AAJ1BZS4_9HYPH</name>
<dbReference type="EMBL" id="JAMXLX010000008">
    <property type="protein sequence ID" value="MCO5959206.1"/>
    <property type="molecule type" value="Genomic_DNA"/>
</dbReference>
<feature type="chain" id="PRO_5042582725" evidence="1">
    <location>
        <begin position="32"/>
        <end position="662"/>
    </location>
</feature>
<evidence type="ECO:0000313" key="3">
    <source>
        <dbReference type="Proteomes" id="UP001155380"/>
    </source>
</evidence>
<gene>
    <name evidence="2" type="ORF">NBH21_20720</name>
</gene>
<dbReference type="PANTHER" id="PTHR32309">
    <property type="entry name" value="TYROSINE-PROTEIN KINASE"/>
    <property type="match status" value="1"/>
</dbReference>
<sequence length="662" mass="71672">MKRWLLLVACAVAFCALLAAIHVFRQQSSFAATTELLVDPADLATTNTNGGVRSTRPDPSTLDSQIYVLQSRRVLDAIATELDLANDPVFATRSALSDQAPPAMPSAITERLRARLTIARAGKSSVFRITAKHPDGTRAAQIADTAANVYLRQLKEARDEETKRTADALTARVDELGESVRKADLALETFKAENGLVGAEQVGQLADQQLANLNQQLLDARNTEEQQRTIYEQARNLTVGSLEQGTIPEVLQSGAIARLRERFDALQERYSELAIHLGPDHPQMRAIDTQMTSVKQTMRTEIDRLRQSLRSSYQRATANTRSLAGQLEILTKASVDSAAVRSRLRQLETEAEATHAPYREAMDRVEEYRRQQSLVTLNSRILTAAVPVERQPPVRIWPLLGAVLLGGLAIGSGLTFLTRLPVSRRLSEQTLMKQTGFPILGRVSSAMQATRKSSGLSRLLRFGRSTRTASPRAANDGIHDVADRLQAAMPSGRRGTVLLLGIGDIDEPRGVAADVVQALVDAGRDILYAPGALKPKVTRLGTAPRQGVTGLADAATEGSAPLAELLKYEHLASAGKVTAFAGIGRTFSRYDNISHPSNADMVVINACGTPAAKCLPQLVHEADTIVVLMEIGRTTGSDVDDLLETLGYSRDIVLGIVLVEPA</sequence>
<evidence type="ECO:0000256" key="1">
    <source>
        <dbReference type="SAM" id="SignalP"/>
    </source>
</evidence>
<comment type="caution">
    <text evidence="2">The sequence shown here is derived from an EMBL/GenBank/DDBJ whole genome shotgun (WGS) entry which is preliminary data.</text>
</comment>
<dbReference type="GO" id="GO:0005886">
    <property type="term" value="C:plasma membrane"/>
    <property type="evidence" value="ECO:0007669"/>
    <property type="project" value="TreeGrafter"/>
</dbReference>
<feature type="signal peptide" evidence="1">
    <location>
        <begin position="1"/>
        <end position="31"/>
    </location>
</feature>
<reference evidence="2" key="1">
    <citation type="submission" date="2022-06" db="EMBL/GenBank/DDBJ databases">
        <authorList>
            <person name="Sun Q."/>
        </authorList>
    </citation>
    <scope>NUCLEOTIDE SEQUENCE</scope>
    <source>
        <strain evidence="2">S101</strain>
    </source>
</reference>
<dbReference type="Proteomes" id="UP001155380">
    <property type="component" value="Unassembled WGS sequence"/>
</dbReference>
<dbReference type="PANTHER" id="PTHR32309:SF13">
    <property type="entry name" value="FERRIC ENTEROBACTIN TRANSPORT PROTEIN FEPE"/>
    <property type="match status" value="1"/>
</dbReference>
<dbReference type="GO" id="GO:0004713">
    <property type="term" value="F:protein tyrosine kinase activity"/>
    <property type="evidence" value="ECO:0007669"/>
    <property type="project" value="TreeGrafter"/>
</dbReference>
<protein>
    <submittedName>
        <fullName evidence="2">GumC family protein</fullName>
    </submittedName>
</protein>
<dbReference type="InterPro" id="IPR050445">
    <property type="entry name" value="Bact_polysacc_biosynth/exp"/>
</dbReference>
<proteinExistence type="predicted"/>
<accession>A0AAJ1BZS4</accession>
<organism evidence="2 3">
    <name type="scientific">Ciceribacter sichuanensis</name>
    <dbReference type="NCBI Taxonomy" id="2949647"/>
    <lineage>
        <taxon>Bacteria</taxon>
        <taxon>Pseudomonadati</taxon>
        <taxon>Pseudomonadota</taxon>
        <taxon>Alphaproteobacteria</taxon>
        <taxon>Hyphomicrobiales</taxon>
        <taxon>Rhizobiaceae</taxon>
        <taxon>Ciceribacter</taxon>
    </lineage>
</organism>
<evidence type="ECO:0000313" key="2">
    <source>
        <dbReference type="EMBL" id="MCO5959206.1"/>
    </source>
</evidence>
<dbReference type="RefSeq" id="WP_250914973.1">
    <property type="nucleotide sequence ID" value="NZ_JAMXLX010000008.1"/>
</dbReference>
<keyword evidence="1" id="KW-0732">Signal</keyword>
<dbReference type="AlphaFoldDB" id="A0AAJ1BZS4"/>